<comment type="caution">
    <text evidence="1">The sequence shown here is derived from an EMBL/GenBank/DDBJ whole genome shotgun (WGS) entry which is preliminary data.</text>
</comment>
<proteinExistence type="predicted"/>
<dbReference type="SUPFAM" id="SSF52540">
    <property type="entry name" value="P-loop containing nucleoside triphosphate hydrolases"/>
    <property type="match status" value="1"/>
</dbReference>
<accession>A0AAE0GQG5</accession>
<dbReference type="AlphaFoldDB" id="A0AAE0GQG5"/>
<gene>
    <name evidence="1" type="ORF">CYMTET_10557</name>
</gene>
<reference evidence="1 2" key="1">
    <citation type="journal article" date="2015" name="Genome Biol. Evol.">
        <title>Comparative Genomics of a Bacterivorous Green Alga Reveals Evolutionary Causalities and Consequences of Phago-Mixotrophic Mode of Nutrition.</title>
        <authorList>
            <person name="Burns J.A."/>
            <person name="Paasch A."/>
            <person name="Narechania A."/>
            <person name="Kim E."/>
        </authorList>
    </citation>
    <scope>NUCLEOTIDE SEQUENCE [LARGE SCALE GENOMIC DNA]</scope>
    <source>
        <strain evidence="1 2">PLY_AMNH</strain>
    </source>
</reference>
<dbReference type="Gene3D" id="3.40.50.300">
    <property type="entry name" value="P-loop containing nucleotide triphosphate hydrolases"/>
    <property type="match status" value="1"/>
</dbReference>
<keyword evidence="2" id="KW-1185">Reference proteome</keyword>
<dbReference type="InterPro" id="IPR027417">
    <property type="entry name" value="P-loop_NTPase"/>
</dbReference>
<organism evidence="1 2">
    <name type="scientific">Cymbomonas tetramitiformis</name>
    <dbReference type="NCBI Taxonomy" id="36881"/>
    <lineage>
        <taxon>Eukaryota</taxon>
        <taxon>Viridiplantae</taxon>
        <taxon>Chlorophyta</taxon>
        <taxon>Pyramimonadophyceae</taxon>
        <taxon>Pyramimonadales</taxon>
        <taxon>Pyramimonadaceae</taxon>
        <taxon>Cymbomonas</taxon>
    </lineage>
</organism>
<dbReference type="EMBL" id="LGRX02003758">
    <property type="protein sequence ID" value="KAK3281661.1"/>
    <property type="molecule type" value="Genomic_DNA"/>
</dbReference>
<evidence type="ECO:0000313" key="2">
    <source>
        <dbReference type="Proteomes" id="UP001190700"/>
    </source>
</evidence>
<sequence>MQRSGSTWQFNVLRTVLEQALGETVPTFHGHSDRLEEILSFQRDFSRAHVVKIHQYVPRLHQNVDFVFTSHRDLRDVALSYFKMQSSLPKGHPWDFPQFVRFFNHYLQWVPYATYDMHYEHMKRDQAAIVGEIVKRLGLTGCVDVAEVVEAVEQSRKDTKRNWDPVTAYHTTDHIHPDSTDPAAHKRLWSTLPKGAVQFITKVVSEPSYRLWLRANGYGDAALPQTAEGGVERSKASSEPEAAAWTAGTGRDAERAAATMVNQGVEALEAGAGPSVDIRTYAIVPILSGKRQS</sequence>
<dbReference type="Proteomes" id="UP001190700">
    <property type="component" value="Unassembled WGS sequence"/>
</dbReference>
<protein>
    <recommendedName>
        <fullName evidence="3">Sulfotransferase</fullName>
    </recommendedName>
</protein>
<evidence type="ECO:0008006" key="3">
    <source>
        <dbReference type="Google" id="ProtNLM"/>
    </source>
</evidence>
<evidence type="ECO:0000313" key="1">
    <source>
        <dbReference type="EMBL" id="KAK3281661.1"/>
    </source>
</evidence>
<name>A0AAE0GQG5_9CHLO</name>